<evidence type="ECO:0000313" key="1">
    <source>
        <dbReference type="EMBL" id="RCV38515.1"/>
    </source>
</evidence>
<gene>
    <name evidence="1" type="ORF">SETIT_8G149000v2</name>
</gene>
<reference evidence="1" key="2">
    <citation type="submission" date="2015-07" db="EMBL/GenBank/DDBJ databases">
        <authorList>
            <person name="Noorani M."/>
        </authorList>
    </citation>
    <scope>NUCLEOTIDE SEQUENCE</scope>
    <source>
        <strain evidence="1">Yugu1</strain>
    </source>
</reference>
<evidence type="ECO:0008006" key="2">
    <source>
        <dbReference type="Google" id="ProtNLM"/>
    </source>
</evidence>
<protein>
    <recommendedName>
        <fullName evidence="2">Reverse transcriptase zinc-binding domain-containing protein</fullName>
    </recommendedName>
</protein>
<accession>A0A368S7W9</accession>
<dbReference type="EMBL" id="CM003535">
    <property type="protein sequence ID" value="RCV38515.1"/>
    <property type="molecule type" value="Genomic_DNA"/>
</dbReference>
<sequence>MHLDDHSCVLCSSGDEETLMHLFFYCSFSQSCCATLGISWVLSLPPLHMIIQARQDFGRSIFREIIIVASWCIWCHRNSIIFDNGSISLARWKEEFRNELALVSLRARPVVKLSLDKWMSSSL</sequence>
<proteinExistence type="predicted"/>
<organism evidence="1">
    <name type="scientific">Setaria italica</name>
    <name type="common">Foxtail millet</name>
    <name type="synonym">Panicum italicum</name>
    <dbReference type="NCBI Taxonomy" id="4555"/>
    <lineage>
        <taxon>Eukaryota</taxon>
        <taxon>Viridiplantae</taxon>
        <taxon>Streptophyta</taxon>
        <taxon>Embryophyta</taxon>
        <taxon>Tracheophyta</taxon>
        <taxon>Spermatophyta</taxon>
        <taxon>Magnoliopsida</taxon>
        <taxon>Liliopsida</taxon>
        <taxon>Poales</taxon>
        <taxon>Poaceae</taxon>
        <taxon>PACMAD clade</taxon>
        <taxon>Panicoideae</taxon>
        <taxon>Panicodae</taxon>
        <taxon>Paniceae</taxon>
        <taxon>Cenchrinae</taxon>
        <taxon>Setaria</taxon>
    </lineage>
</organism>
<dbReference type="AlphaFoldDB" id="A0A368S7W9"/>
<dbReference type="OrthoDB" id="675438at2759"/>
<name>A0A368S7W9_SETIT</name>
<reference evidence="1" key="1">
    <citation type="journal article" date="2012" name="Nat. Biotechnol.">
        <title>Reference genome sequence of the model plant Setaria.</title>
        <authorList>
            <person name="Bennetzen J.L."/>
            <person name="Schmutz J."/>
            <person name="Wang H."/>
            <person name="Percifield R."/>
            <person name="Hawkins J."/>
            <person name="Pontaroli A.C."/>
            <person name="Estep M."/>
            <person name="Feng L."/>
            <person name="Vaughn J.N."/>
            <person name="Grimwood J."/>
            <person name="Jenkins J."/>
            <person name="Barry K."/>
            <person name="Lindquist E."/>
            <person name="Hellsten U."/>
            <person name="Deshpande S."/>
            <person name="Wang X."/>
            <person name="Wu X."/>
            <person name="Mitros T."/>
            <person name="Triplett J."/>
            <person name="Yang X."/>
            <person name="Ye C.Y."/>
            <person name="Mauro-Herrera M."/>
            <person name="Wang L."/>
            <person name="Li P."/>
            <person name="Sharma M."/>
            <person name="Sharma R."/>
            <person name="Ronald P.C."/>
            <person name="Panaud O."/>
            <person name="Kellogg E.A."/>
            <person name="Brutnell T.P."/>
            <person name="Doust A.N."/>
            <person name="Tuskan G.A."/>
            <person name="Rokhsar D."/>
            <person name="Devos K.M."/>
        </authorList>
    </citation>
    <scope>NUCLEOTIDE SEQUENCE [LARGE SCALE GENOMIC DNA]</scope>
    <source>
        <strain evidence="1">Yugu1</strain>
    </source>
</reference>